<dbReference type="PANTHER" id="PTHR34699">
    <property type="match status" value="1"/>
</dbReference>
<dbReference type="GO" id="GO:0103023">
    <property type="term" value="F:ITPase activity"/>
    <property type="evidence" value="ECO:0007669"/>
    <property type="project" value="UniProtKB-EC"/>
</dbReference>
<dbReference type="Proteomes" id="UP000886005">
    <property type="component" value="Unassembled WGS sequence"/>
</dbReference>
<keyword evidence="8" id="KW-0464">Manganese</keyword>
<proteinExistence type="predicted"/>
<sequence length="188" mass="20611">MPVKVGIATLNPVKIKAVKNAFSSVGEIFPATFPAPVIYDSLQVDSGVAAMPLTLAEMLQGARQRVFNYLSRLEADWVVGLEGGVFILNSPEQPRPVMLQNWVYVFNGQQGSYGSSAAMPLPRSFEKELYENGKELAEVIDRFSGKKDVRSNEGAFGVLSEGLYNRESAFTQAVINALLPLCNSKYKE</sequence>
<comment type="catalytic activity">
    <reaction evidence="10">
        <text>ITP + H2O = IDP + phosphate + H(+)</text>
        <dbReference type="Rhea" id="RHEA:28330"/>
        <dbReference type="ChEBI" id="CHEBI:15377"/>
        <dbReference type="ChEBI" id="CHEBI:15378"/>
        <dbReference type="ChEBI" id="CHEBI:43474"/>
        <dbReference type="ChEBI" id="CHEBI:58280"/>
        <dbReference type="ChEBI" id="CHEBI:61402"/>
        <dbReference type="EC" id="3.6.1.73"/>
    </reaction>
</comment>
<feature type="domain" description="Non-canonical purine NTP phosphatase/PRRC1" evidence="12">
    <location>
        <begin position="8"/>
        <end position="181"/>
    </location>
</feature>
<dbReference type="InterPro" id="IPR029001">
    <property type="entry name" value="ITPase-like_fam"/>
</dbReference>
<evidence type="ECO:0000256" key="1">
    <source>
        <dbReference type="ARBA" id="ARBA00001936"/>
    </source>
</evidence>
<dbReference type="Pfam" id="PF01931">
    <property type="entry name" value="NTPase_I-T"/>
    <property type="match status" value="1"/>
</dbReference>
<keyword evidence="7" id="KW-0546">Nucleotide metabolism</keyword>
<evidence type="ECO:0000256" key="4">
    <source>
        <dbReference type="ARBA" id="ARBA00022741"/>
    </source>
</evidence>
<dbReference type="EC" id="3.6.1.73" evidence="9"/>
<evidence type="ECO:0000256" key="10">
    <source>
        <dbReference type="ARBA" id="ARBA00048174"/>
    </source>
</evidence>
<comment type="cofactor">
    <cofactor evidence="2">
        <name>Mg(2+)</name>
        <dbReference type="ChEBI" id="CHEBI:18420"/>
    </cofactor>
</comment>
<comment type="catalytic activity">
    <reaction evidence="11">
        <text>XTP + H2O = XDP + phosphate + H(+)</text>
        <dbReference type="Rhea" id="RHEA:28406"/>
        <dbReference type="ChEBI" id="CHEBI:15377"/>
        <dbReference type="ChEBI" id="CHEBI:15378"/>
        <dbReference type="ChEBI" id="CHEBI:43474"/>
        <dbReference type="ChEBI" id="CHEBI:59884"/>
        <dbReference type="ChEBI" id="CHEBI:61314"/>
        <dbReference type="EC" id="3.6.1.73"/>
    </reaction>
</comment>
<evidence type="ECO:0000256" key="5">
    <source>
        <dbReference type="ARBA" id="ARBA00022801"/>
    </source>
</evidence>
<comment type="caution">
    <text evidence="13">The sequence shown here is derived from an EMBL/GenBank/DDBJ whole genome shotgun (WGS) entry which is preliminary data.</text>
</comment>
<evidence type="ECO:0000259" key="12">
    <source>
        <dbReference type="Pfam" id="PF01931"/>
    </source>
</evidence>
<keyword evidence="5" id="KW-0378">Hydrolase</keyword>
<dbReference type="GO" id="GO:0006772">
    <property type="term" value="P:thiamine metabolic process"/>
    <property type="evidence" value="ECO:0007669"/>
    <property type="project" value="TreeGrafter"/>
</dbReference>
<dbReference type="GO" id="GO:0000166">
    <property type="term" value="F:nucleotide binding"/>
    <property type="evidence" value="ECO:0007669"/>
    <property type="project" value="UniProtKB-KW"/>
</dbReference>
<reference evidence="13" key="1">
    <citation type="journal article" date="2020" name="mSystems">
        <title>Genome- and Community-Level Interaction Insights into Carbon Utilization and Element Cycling Functions of Hydrothermarchaeota in Hydrothermal Sediment.</title>
        <authorList>
            <person name="Zhou Z."/>
            <person name="Liu Y."/>
            <person name="Xu W."/>
            <person name="Pan J."/>
            <person name="Luo Z.H."/>
            <person name="Li M."/>
        </authorList>
    </citation>
    <scope>NUCLEOTIDE SEQUENCE [LARGE SCALE GENOMIC DNA]</scope>
    <source>
        <strain evidence="13">HyVt-456</strain>
    </source>
</reference>
<evidence type="ECO:0000256" key="8">
    <source>
        <dbReference type="ARBA" id="ARBA00023211"/>
    </source>
</evidence>
<name>A0A7V1LNB0_CALAY</name>
<evidence type="ECO:0000256" key="7">
    <source>
        <dbReference type="ARBA" id="ARBA00023080"/>
    </source>
</evidence>
<dbReference type="InterPro" id="IPR050299">
    <property type="entry name" value="YjjX_NTPase"/>
</dbReference>
<dbReference type="AlphaFoldDB" id="A0A7V1LNB0"/>
<comment type="cofactor">
    <cofactor evidence="1">
        <name>Mn(2+)</name>
        <dbReference type="ChEBI" id="CHEBI:29035"/>
    </cofactor>
</comment>
<organism evidence="13">
    <name type="scientific">Caldithrix abyssi</name>
    <dbReference type="NCBI Taxonomy" id="187145"/>
    <lineage>
        <taxon>Bacteria</taxon>
        <taxon>Pseudomonadati</taxon>
        <taxon>Calditrichota</taxon>
        <taxon>Calditrichia</taxon>
        <taxon>Calditrichales</taxon>
        <taxon>Calditrichaceae</taxon>
        <taxon>Caldithrix</taxon>
    </lineage>
</organism>
<dbReference type="EMBL" id="DRLD01000298">
    <property type="protein sequence ID" value="HED11154.1"/>
    <property type="molecule type" value="Genomic_DNA"/>
</dbReference>
<dbReference type="SUPFAM" id="SSF52972">
    <property type="entry name" value="ITPase-like"/>
    <property type="match status" value="1"/>
</dbReference>
<gene>
    <name evidence="13" type="ORF">ENJ10_10735</name>
</gene>
<dbReference type="InterPro" id="IPR026533">
    <property type="entry name" value="NTPase/PRRC1"/>
</dbReference>
<keyword evidence="6" id="KW-0460">Magnesium</keyword>
<dbReference type="GO" id="GO:0046872">
    <property type="term" value="F:metal ion binding"/>
    <property type="evidence" value="ECO:0007669"/>
    <property type="project" value="UniProtKB-KW"/>
</dbReference>
<dbReference type="PANTHER" id="PTHR34699:SF2">
    <property type="entry name" value="NON-CANONICAL PURINE NTP PHOSPHATASE_PRRC1 DOMAIN-CONTAINING PROTEIN"/>
    <property type="match status" value="1"/>
</dbReference>
<dbReference type="Gene3D" id="3.90.950.10">
    <property type="match status" value="1"/>
</dbReference>
<evidence type="ECO:0000256" key="9">
    <source>
        <dbReference type="ARBA" id="ARBA00038901"/>
    </source>
</evidence>
<evidence type="ECO:0000256" key="11">
    <source>
        <dbReference type="ARBA" id="ARBA00048781"/>
    </source>
</evidence>
<keyword evidence="3" id="KW-0479">Metal-binding</keyword>
<dbReference type="GO" id="GO:0009117">
    <property type="term" value="P:nucleotide metabolic process"/>
    <property type="evidence" value="ECO:0007669"/>
    <property type="project" value="UniProtKB-KW"/>
</dbReference>
<evidence type="ECO:0000256" key="6">
    <source>
        <dbReference type="ARBA" id="ARBA00022842"/>
    </source>
</evidence>
<evidence type="ECO:0000256" key="2">
    <source>
        <dbReference type="ARBA" id="ARBA00001946"/>
    </source>
</evidence>
<accession>A0A7V1LNB0</accession>
<protein>
    <recommendedName>
        <fullName evidence="9">inosine/xanthosine triphosphatase</fullName>
        <ecNumber evidence="9">3.6.1.73</ecNumber>
    </recommendedName>
</protein>
<evidence type="ECO:0000256" key="3">
    <source>
        <dbReference type="ARBA" id="ARBA00022723"/>
    </source>
</evidence>
<evidence type="ECO:0000313" key="13">
    <source>
        <dbReference type="EMBL" id="HED11154.1"/>
    </source>
</evidence>
<keyword evidence="4" id="KW-0547">Nucleotide-binding</keyword>